<dbReference type="EMBL" id="KV424032">
    <property type="protein sequence ID" value="KZT53649.1"/>
    <property type="molecule type" value="Genomic_DNA"/>
</dbReference>
<sequence length="185" mass="20787">MITAPSHMHNLHVHSPIFNQLPHSPLSTPPAMADSGSALVWRILYQRQDPSDLSAITLSSCIQLDHWLLRHPIKPGYYSPLPIWGRRARWISSSYRRSNASLVPIPRSSLWISASSLLSPSLRHCIRNHSFKSLAAKETPRQTRISTFTYKTRLQLNGLHNSPEFAAGPSRIGLNCSHNSHSDTL</sequence>
<reference evidence="1 2" key="1">
    <citation type="journal article" date="2016" name="Mol. Biol. Evol.">
        <title>Comparative Genomics of Early-Diverging Mushroom-Forming Fungi Provides Insights into the Origins of Lignocellulose Decay Capabilities.</title>
        <authorList>
            <person name="Nagy L.G."/>
            <person name="Riley R."/>
            <person name="Tritt A."/>
            <person name="Adam C."/>
            <person name="Daum C."/>
            <person name="Floudas D."/>
            <person name="Sun H."/>
            <person name="Yadav J.S."/>
            <person name="Pangilinan J."/>
            <person name="Larsson K.H."/>
            <person name="Matsuura K."/>
            <person name="Barry K."/>
            <person name="Labutti K."/>
            <person name="Kuo R."/>
            <person name="Ohm R.A."/>
            <person name="Bhattacharya S.S."/>
            <person name="Shirouzu T."/>
            <person name="Yoshinaga Y."/>
            <person name="Martin F.M."/>
            <person name="Grigoriev I.V."/>
            <person name="Hibbett D.S."/>
        </authorList>
    </citation>
    <scope>NUCLEOTIDE SEQUENCE [LARGE SCALE GENOMIC DNA]</scope>
    <source>
        <strain evidence="1 2">HHB12733</strain>
    </source>
</reference>
<evidence type="ECO:0000313" key="2">
    <source>
        <dbReference type="Proteomes" id="UP000076842"/>
    </source>
</evidence>
<protein>
    <submittedName>
        <fullName evidence="1">Uncharacterized protein</fullName>
    </submittedName>
</protein>
<organism evidence="1 2">
    <name type="scientific">Calocera cornea HHB12733</name>
    <dbReference type="NCBI Taxonomy" id="1353952"/>
    <lineage>
        <taxon>Eukaryota</taxon>
        <taxon>Fungi</taxon>
        <taxon>Dikarya</taxon>
        <taxon>Basidiomycota</taxon>
        <taxon>Agaricomycotina</taxon>
        <taxon>Dacrymycetes</taxon>
        <taxon>Dacrymycetales</taxon>
        <taxon>Dacrymycetaceae</taxon>
        <taxon>Calocera</taxon>
    </lineage>
</organism>
<gene>
    <name evidence="1" type="ORF">CALCODRAFT_44243</name>
</gene>
<keyword evidence="2" id="KW-1185">Reference proteome</keyword>
<dbReference type="InParanoid" id="A0A165DVX7"/>
<evidence type="ECO:0000313" key="1">
    <source>
        <dbReference type="EMBL" id="KZT53649.1"/>
    </source>
</evidence>
<proteinExistence type="predicted"/>
<dbReference type="Proteomes" id="UP000076842">
    <property type="component" value="Unassembled WGS sequence"/>
</dbReference>
<accession>A0A165DVX7</accession>
<dbReference type="AlphaFoldDB" id="A0A165DVX7"/>
<name>A0A165DVX7_9BASI</name>